<dbReference type="AlphaFoldDB" id="G0U6I9"/>
<protein>
    <submittedName>
        <fullName evidence="2">Uncharacterized protein</fullName>
    </submittedName>
</protein>
<feature type="non-terminal residue" evidence="2">
    <location>
        <position position="1"/>
    </location>
</feature>
<feature type="transmembrane region" description="Helical" evidence="1">
    <location>
        <begin position="60"/>
        <end position="79"/>
    </location>
</feature>
<keyword evidence="1" id="KW-0472">Membrane</keyword>
<dbReference type="VEuPathDB" id="TriTrypDB:TvY486_1005440"/>
<keyword evidence="1" id="KW-0812">Transmembrane</keyword>
<feature type="transmembrane region" description="Helical" evidence="1">
    <location>
        <begin position="117"/>
        <end position="136"/>
    </location>
</feature>
<gene>
    <name evidence="2" type="ORF">TVY486_1005440</name>
</gene>
<sequence length="257" mass="28657">AYAQEKVSDQLNEIERRIRENDESSVALRQELKEWVKRKKWVKATRDHILNMDAKIRRGVYIGSLLLPKDCFVTALALISKLRLGKGTQNTVIDLLPSVGLCTELTGATGEELFTPLLYPLCVGVGITAALTWVLVETRRFWIKLLRGRGNSKQPASAIRHRRSVRDHLALLGLRANLLAEALVPPVVPLLALWASTNISPANGTLLYSLLVFVKPSQRLVLGLIVVVPLVLSVIVSRVVETLDAWTLRKEHPKKKS</sequence>
<dbReference type="EMBL" id="HE573026">
    <property type="protein sequence ID" value="CCC51493.1"/>
    <property type="molecule type" value="Genomic_DNA"/>
</dbReference>
<name>G0U6I9_TRYVY</name>
<evidence type="ECO:0000313" key="2">
    <source>
        <dbReference type="EMBL" id="CCC51493.1"/>
    </source>
</evidence>
<feature type="transmembrane region" description="Helical" evidence="1">
    <location>
        <begin position="169"/>
        <end position="188"/>
    </location>
</feature>
<proteinExistence type="predicted"/>
<evidence type="ECO:0000256" key="1">
    <source>
        <dbReference type="SAM" id="Phobius"/>
    </source>
</evidence>
<reference evidence="2" key="1">
    <citation type="journal article" date="2012" name="Proc. Natl. Acad. Sci. U.S.A.">
        <title>Antigenic diversity is generated by distinct evolutionary mechanisms in African trypanosome species.</title>
        <authorList>
            <person name="Jackson A.P."/>
            <person name="Berry A."/>
            <person name="Aslett M."/>
            <person name="Allison H.C."/>
            <person name="Burton P."/>
            <person name="Vavrova-Anderson J."/>
            <person name="Brown R."/>
            <person name="Browne H."/>
            <person name="Corton N."/>
            <person name="Hauser H."/>
            <person name="Gamble J."/>
            <person name="Gilderthorp R."/>
            <person name="Marcello L."/>
            <person name="McQuillan J."/>
            <person name="Otto T.D."/>
            <person name="Quail M.A."/>
            <person name="Sanders M.J."/>
            <person name="van Tonder A."/>
            <person name="Ginger M.L."/>
            <person name="Field M.C."/>
            <person name="Barry J.D."/>
            <person name="Hertz-Fowler C."/>
            <person name="Berriman M."/>
        </authorList>
    </citation>
    <scope>NUCLEOTIDE SEQUENCE</scope>
    <source>
        <strain evidence="2">Y486</strain>
    </source>
</reference>
<feature type="transmembrane region" description="Helical" evidence="1">
    <location>
        <begin position="220"/>
        <end position="240"/>
    </location>
</feature>
<accession>G0U6I9</accession>
<keyword evidence="1" id="KW-1133">Transmembrane helix</keyword>
<organism evidence="2">
    <name type="scientific">Trypanosoma vivax (strain Y486)</name>
    <dbReference type="NCBI Taxonomy" id="1055687"/>
    <lineage>
        <taxon>Eukaryota</taxon>
        <taxon>Discoba</taxon>
        <taxon>Euglenozoa</taxon>
        <taxon>Kinetoplastea</taxon>
        <taxon>Metakinetoplastina</taxon>
        <taxon>Trypanosomatida</taxon>
        <taxon>Trypanosomatidae</taxon>
        <taxon>Trypanosoma</taxon>
        <taxon>Duttonella</taxon>
    </lineage>
</organism>